<evidence type="ECO:0000259" key="7">
    <source>
        <dbReference type="PROSITE" id="PS00083"/>
    </source>
</evidence>
<dbReference type="InterPro" id="IPR000627">
    <property type="entry name" value="Intradiol_dOase_C"/>
</dbReference>
<evidence type="ECO:0000256" key="3">
    <source>
        <dbReference type="ARBA" id="ARBA00022723"/>
    </source>
</evidence>
<dbReference type="Pfam" id="PF00775">
    <property type="entry name" value="Dioxygenase_C"/>
    <property type="match status" value="1"/>
</dbReference>
<keyword evidence="4 8" id="KW-0223">Dioxygenase</keyword>
<name>A0ABW0IJK8_9HYPH</name>
<gene>
    <name evidence="8" type="ORF">ACFPOB_02390</name>
</gene>
<evidence type="ECO:0000256" key="4">
    <source>
        <dbReference type="ARBA" id="ARBA00022964"/>
    </source>
</evidence>
<feature type="domain" description="Intradiol ring-cleavage dioxygenases" evidence="7">
    <location>
        <begin position="129"/>
        <end position="157"/>
    </location>
</feature>
<dbReference type="Proteomes" id="UP001596053">
    <property type="component" value="Unassembled WGS sequence"/>
</dbReference>
<accession>A0ABW0IJK8</accession>
<keyword evidence="3" id="KW-0479">Metal-binding</keyword>
<keyword evidence="5" id="KW-0560">Oxidoreductase</keyword>
<dbReference type="PROSITE" id="PS00083">
    <property type="entry name" value="INTRADIOL_DIOXYGENAS"/>
    <property type="match status" value="1"/>
</dbReference>
<protein>
    <submittedName>
        <fullName evidence="8">Intradiol ring-cleavage dioxygenase</fullName>
    </submittedName>
</protein>
<dbReference type="InterPro" id="IPR007535">
    <property type="entry name" value="Catechol_dOase_N"/>
</dbReference>
<evidence type="ECO:0000313" key="8">
    <source>
        <dbReference type="EMBL" id="MFC5418408.1"/>
    </source>
</evidence>
<dbReference type="InterPro" id="IPR050770">
    <property type="entry name" value="Intradiol_RC_Dioxygenase"/>
</dbReference>
<dbReference type="Pfam" id="PF04444">
    <property type="entry name" value="Dioxygenase_N"/>
    <property type="match status" value="1"/>
</dbReference>
<evidence type="ECO:0000256" key="6">
    <source>
        <dbReference type="ARBA" id="ARBA00023004"/>
    </source>
</evidence>
<comment type="caution">
    <text evidence="8">The sequence shown here is derived from an EMBL/GenBank/DDBJ whole genome shotgun (WGS) entry which is preliminary data.</text>
</comment>
<dbReference type="InterPro" id="IPR039390">
    <property type="entry name" value="1_2-HQD/HQD"/>
</dbReference>
<dbReference type="SUPFAM" id="SSF49482">
    <property type="entry name" value="Aromatic compound dioxygenase"/>
    <property type="match status" value="1"/>
</dbReference>
<dbReference type="InterPro" id="IPR015889">
    <property type="entry name" value="Intradiol_dOase_core"/>
</dbReference>
<dbReference type="RefSeq" id="WP_377795615.1">
    <property type="nucleotide sequence ID" value="NZ_JBHSLW010000005.1"/>
</dbReference>
<evidence type="ECO:0000256" key="2">
    <source>
        <dbReference type="ARBA" id="ARBA00007825"/>
    </source>
</evidence>
<dbReference type="Gene3D" id="2.60.130.10">
    <property type="entry name" value="Aromatic compound dioxygenase"/>
    <property type="match status" value="1"/>
</dbReference>
<dbReference type="CDD" id="cd03461">
    <property type="entry name" value="1_2-HQD"/>
    <property type="match status" value="1"/>
</dbReference>
<comment type="similarity">
    <text evidence="2">Belongs to the intradiol ring-cleavage dioxygenase family.</text>
</comment>
<dbReference type="PANTHER" id="PTHR33711:SF7">
    <property type="entry name" value="INTRADIOL RING-CLEAVAGE DIOXYGENASES DOMAIN-CONTAINING PROTEIN-RELATED"/>
    <property type="match status" value="1"/>
</dbReference>
<sequence>MRNFDQNSITQAVLERVAAAPDTRTRQISEALVRHLHDFVREIRPTQEEWAKGIAFLTDTGQMCTGARQEFILLSDTLGVSMLVDAINHDHQGAVTESTVLGPFYVEGPPEAALGSDISGDLPGEPMYVSGSVAAADGSPLAGAIVDVWHSDEDGYYDVQHSEDAADLVARARFRTDVQGRFHFWSIKPAAYPIPHDGPVGKMLEAQGRHPWRPAHVHFMIAAPGHEKLVTHVFVAGDQYLDSDAVFGVKDSLISDFTEQPAGTAPDGRTLDRPWCRLTYDFKLNPASEAAHRAA</sequence>
<organism evidence="8 9">
    <name type="scientific">Bosea eneae</name>
    <dbReference type="NCBI Taxonomy" id="151454"/>
    <lineage>
        <taxon>Bacteria</taxon>
        <taxon>Pseudomonadati</taxon>
        <taxon>Pseudomonadota</taxon>
        <taxon>Alphaproteobacteria</taxon>
        <taxon>Hyphomicrobiales</taxon>
        <taxon>Boseaceae</taxon>
        <taxon>Bosea</taxon>
    </lineage>
</organism>
<comment type="cofactor">
    <cofactor evidence="1">
        <name>Fe(3+)</name>
        <dbReference type="ChEBI" id="CHEBI:29034"/>
    </cofactor>
</comment>
<keyword evidence="9" id="KW-1185">Reference proteome</keyword>
<reference evidence="9" key="1">
    <citation type="journal article" date="2019" name="Int. J. Syst. Evol. Microbiol.">
        <title>The Global Catalogue of Microorganisms (GCM) 10K type strain sequencing project: providing services to taxonomists for standard genome sequencing and annotation.</title>
        <authorList>
            <consortium name="The Broad Institute Genomics Platform"/>
            <consortium name="The Broad Institute Genome Sequencing Center for Infectious Disease"/>
            <person name="Wu L."/>
            <person name="Ma J."/>
        </authorList>
    </citation>
    <scope>NUCLEOTIDE SEQUENCE [LARGE SCALE GENOMIC DNA]</scope>
    <source>
        <strain evidence="9">NCAIM B.01391</strain>
    </source>
</reference>
<proteinExistence type="inferred from homology"/>
<dbReference type="EMBL" id="JBHSLW010000005">
    <property type="protein sequence ID" value="MFC5418408.1"/>
    <property type="molecule type" value="Genomic_DNA"/>
</dbReference>
<evidence type="ECO:0000313" key="9">
    <source>
        <dbReference type="Proteomes" id="UP001596053"/>
    </source>
</evidence>
<evidence type="ECO:0000256" key="5">
    <source>
        <dbReference type="ARBA" id="ARBA00023002"/>
    </source>
</evidence>
<evidence type="ECO:0000256" key="1">
    <source>
        <dbReference type="ARBA" id="ARBA00001965"/>
    </source>
</evidence>
<dbReference type="PANTHER" id="PTHR33711">
    <property type="entry name" value="DIOXYGENASE, PUTATIVE (AFU_ORTHOLOGUE AFUA_2G02910)-RELATED"/>
    <property type="match status" value="1"/>
</dbReference>
<dbReference type="GO" id="GO:0051213">
    <property type="term" value="F:dioxygenase activity"/>
    <property type="evidence" value="ECO:0007669"/>
    <property type="project" value="UniProtKB-KW"/>
</dbReference>
<keyword evidence="6" id="KW-0408">Iron</keyword>